<feature type="region of interest" description="Disordered" evidence="1">
    <location>
        <begin position="949"/>
        <end position="1114"/>
    </location>
</feature>
<evidence type="ECO:0000256" key="1">
    <source>
        <dbReference type="SAM" id="MobiDB-lite"/>
    </source>
</evidence>
<feature type="compositionally biased region" description="Polar residues" evidence="1">
    <location>
        <begin position="277"/>
        <end position="294"/>
    </location>
</feature>
<feature type="compositionally biased region" description="Basic and acidic residues" evidence="1">
    <location>
        <begin position="1073"/>
        <end position="1087"/>
    </location>
</feature>
<feature type="region of interest" description="Disordered" evidence="1">
    <location>
        <begin position="485"/>
        <end position="507"/>
    </location>
</feature>
<feature type="compositionally biased region" description="Polar residues" evidence="1">
    <location>
        <begin position="304"/>
        <end position="314"/>
    </location>
</feature>
<dbReference type="GeneID" id="25984703"/>
<dbReference type="VEuPathDB" id="FungiDB:A1Q1_01189"/>
<feature type="region of interest" description="Disordered" evidence="1">
    <location>
        <begin position="890"/>
        <end position="937"/>
    </location>
</feature>
<feature type="compositionally biased region" description="Low complexity" evidence="1">
    <location>
        <begin position="709"/>
        <end position="718"/>
    </location>
</feature>
<evidence type="ECO:0000313" key="2">
    <source>
        <dbReference type="EMBL" id="EJT49691.1"/>
    </source>
</evidence>
<dbReference type="Proteomes" id="UP000002748">
    <property type="component" value="Unassembled WGS sequence"/>
</dbReference>
<gene>
    <name evidence="2" type="ORF">A1Q1_01189</name>
</gene>
<reference evidence="2 3" key="1">
    <citation type="journal article" date="2012" name="Eukaryot. Cell">
        <title>Draft genome sequence of CBS 2479, the standard type strain of Trichosporon asahii.</title>
        <authorList>
            <person name="Yang R.Y."/>
            <person name="Li H.T."/>
            <person name="Zhu H."/>
            <person name="Zhou G.P."/>
            <person name="Wang M."/>
            <person name="Wang L."/>
        </authorList>
    </citation>
    <scope>NUCLEOTIDE SEQUENCE [LARGE SCALE GENOMIC DNA]</scope>
    <source>
        <strain evidence="3">ATCC 90039 / CBS 2479 / JCM 2466 / KCTC 7840 / NCYC 2677 / UAMH 7654</strain>
    </source>
</reference>
<feature type="compositionally biased region" description="Low complexity" evidence="1">
    <location>
        <begin position="1168"/>
        <end position="1188"/>
    </location>
</feature>
<dbReference type="EMBL" id="ALBS01000161">
    <property type="protein sequence ID" value="EJT49691.1"/>
    <property type="molecule type" value="Genomic_DNA"/>
</dbReference>
<sequence>MTNAVPSSHTDGQSAAGSGIQSRNGTVLLDSGTVELPRVHDHWSIGDVTIVAADKVIIRLDKLRLLSMRYDCPIVIRLLRSELTENLLHGNIVNLRAFTRAAMLHDTTLAWHALINKNMHGTWRADGEVRGHNVLDVSVMPTEWQSAIPTEYLTALRIAWFNAHPTGTAWVNLGEKFIDAMRVLFRPNEAAASNSEWASGSTHGSSHSFGRSHSIITSNRVDCVDEPMVGNESAARAQIEKADRRICEIEEVMDEKVLRLGELTINSALVSSRRPARSTSQSPRAVQLSQSQLSHRPAHPANPATGSPSAGTSRRPSHLPERPSQQTASISRLPDRPVFDTLSGHLQEDAEKRKARLRRWKEGGSVAPRHSYQAPANATRSLVHVPQSAHTSQSSSFLRSQHQRQTQALQPGFALTAANTTQSELLLPEQPGVVIQHPMYHHYPGWPVAPNHTLHGYYGYPMNMTPQAIAAANHVANQFTGYAFQSQSQPPTHSHPQPQSQLQSQGDYYSSFTTAYPQYEGRDWYAQTPTYYVEPDVHTLPADWRHWSAGPLSEPAGQRRNAGGPRFDRFRQNEVLLEDGGEGPPDGSARQGLDTVVPLRIHTDSLTLLICPSSDPADICSKYFLTLACDTSVLVNEDPSFTPMRMPTPRVSSMTEIGGTHTPRCRRLSCAGLCEWPHSENECAVSVFPTGNMPEDSQIIEHSIDDLQSPTPSTSSSSANAVETPCRRVAQGALESRNRYGDLTNIQEPRNPAATAQAAAVSARFNKSSPHLSIGETLISGASAVSVDATSPSSRNTAPPIEGSANTSVSDIDRVASVATLTMDRNHPVADVELANAKRCRRVICDGSCGAQHVQGIGSPDFIGSDPPAATFHPFVLSARKHQRNASVSTLDLDGPAPFSPSPGSPALDTSSVSTLDLCLTPSTPSTPSAELDGSPQLRFPAPAAAVLQPVPLSPGSTATSIEPDGQVRGSSPAQAKSPAQRGEQAAAQPLKPTQADEPPEPLDHDQTGPAEEPESIPDPSPADVASQPAETAQPAEPVEAASSVSSVEPAEPAAPAQPASPNSQAQPSPHPALDREARQRLREKLESLLPLGFNREVGCDSPPERERQRRSSPAYSRVVVLYAVLGLAFIIHRSRNQASRASSPESTASARSAGSARSASPLLLGNTPATTPATTVHTPSRPRTPTFRPHPPLPPGAALPEPPPPPATDFSRRLRLPQQKEQKHRKNLFGWLPRRTKDKD</sequence>
<feature type="compositionally biased region" description="Low complexity" evidence="1">
    <location>
        <begin position="1035"/>
        <end position="1068"/>
    </location>
</feature>
<feature type="region of interest" description="Disordered" evidence="1">
    <location>
        <begin position="788"/>
        <end position="809"/>
    </location>
</feature>
<feature type="compositionally biased region" description="Polar residues" evidence="1">
    <location>
        <begin position="908"/>
        <end position="929"/>
    </location>
</feature>
<evidence type="ECO:0000313" key="3">
    <source>
        <dbReference type="Proteomes" id="UP000002748"/>
    </source>
</evidence>
<accession>J5T870</accession>
<feature type="compositionally biased region" description="Low complexity" evidence="1">
    <location>
        <begin position="485"/>
        <end position="505"/>
    </location>
</feature>
<dbReference type="AlphaFoldDB" id="J5T870"/>
<feature type="region of interest" description="Disordered" evidence="1">
    <location>
        <begin position="1"/>
        <end position="23"/>
    </location>
</feature>
<dbReference type="KEGG" id="tasa:A1Q1_01189"/>
<protein>
    <submittedName>
        <fullName evidence="2">Uncharacterized protein</fullName>
    </submittedName>
</protein>
<feature type="compositionally biased region" description="Polar residues" evidence="1">
    <location>
        <begin position="1137"/>
        <end position="1148"/>
    </location>
</feature>
<organism evidence="2 3">
    <name type="scientific">Trichosporon asahii var. asahii (strain ATCC 90039 / CBS 2479 / JCM 2466 / KCTC 7840 / NBRC 103889/ NCYC 2677 / UAMH 7654)</name>
    <name type="common">Yeast</name>
    <dbReference type="NCBI Taxonomy" id="1186058"/>
    <lineage>
        <taxon>Eukaryota</taxon>
        <taxon>Fungi</taxon>
        <taxon>Dikarya</taxon>
        <taxon>Basidiomycota</taxon>
        <taxon>Agaricomycotina</taxon>
        <taxon>Tremellomycetes</taxon>
        <taxon>Trichosporonales</taxon>
        <taxon>Trichosporonaceae</taxon>
        <taxon>Trichosporon</taxon>
    </lineage>
</organism>
<comment type="caution">
    <text evidence="2">The sequence shown here is derived from an EMBL/GenBank/DDBJ whole genome shotgun (WGS) entry which is preliminary data.</text>
</comment>
<feature type="region of interest" description="Disordered" evidence="1">
    <location>
        <begin position="1136"/>
        <end position="1241"/>
    </location>
</feature>
<proteinExistence type="predicted"/>
<dbReference type="HOGENOM" id="CLU_271603_0_0_1"/>
<dbReference type="RefSeq" id="XP_014180939.1">
    <property type="nucleotide sequence ID" value="XM_014325464.1"/>
</dbReference>
<feature type="region of interest" description="Disordered" evidence="1">
    <location>
        <begin position="706"/>
        <end position="754"/>
    </location>
</feature>
<feature type="compositionally biased region" description="Polar residues" evidence="1">
    <location>
        <begin position="788"/>
        <end position="797"/>
    </location>
</feature>
<feature type="region of interest" description="Disordered" evidence="1">
    <location>
        <begin position="270"/>
        <end position="371"/>
    </location>
</feature>
<name>J5T870_TRIAS</name>
<feature type="compositionally biased region" description="Low complexity" evidence="1">
    <location>
        <begin position="1149"/>
        <end position="1161"/>
    </location>
</feature>
<feature type="compositionally biased region" description="Pro residues" evidence="1">
    <location>
        <begin position="1189"/>
        <end position="1208"/>
    </location>
</feature>